<accession>A0A2S9IBT3</accession>
<protein>
    <submittedName>
        <fullName evidence="10">Nitrate transport permease nrtB</fullName>
    </submittedName>
</protein>
<dbReference type="InterPro" id="IPR035906">
    <property type="entry name" value="MetI-like_sf"/>
</dbReference>
<feature type="transmembrane region" description="Helical" evidence="8">
    <location>
        <begin position="21"/>
        <end position="40"/>
    </location>
</feature>
<feature type="transmembrane region" description="Helical" evidence="8">
    <location>
        <begin position="109"/>
        <end position="128"/>
    </location>
</feature>
<keyword evidence="6 8" id="KW-1133">Transmembrane helix</keyword>
<dbReference type="GO" id="GO:0005886">
    <property type="term" value="C:plasma membrane"/>
    <property type="evidence" value="ECO:0007669"/>
    <property type="project" value="UniProtKB-SubCell"/>
</dbReference>
<dbReference type="RefSeq" id="WP_105593039.1">
    <property type="nucleotide sequence ID" value="NZ_PDET01000007.1"/>
</dbReference>
<dbReference type="PANTHER" id="PTHR30151:SF0">
    <property type="entry name" value="ABC TRANSPORTER PERMEASE PROTEIN MJ0413-RELATED"/>
    <property type="match status" value="1"/>
</dbReference>
<feature type="transmembrane region" description="Helical" evidence="8">
    <location>
        <begin position="72"/>
        <end position="97"/>
    </location>
</feature>
<dbReference type="SUPFAM" id="SSF161098">
    <property type="entry name" value="MetI-like"/>
    <property type="match status" value="1"/>
</dbReference>
<evidence type="ECO:0000256" key="4">
    <source>
        <dbReference type="ARBA" id="ARBA00022519"/>
    </source>
</evidence>
<evidence type="ECO:0000256" key="1">
    <source>
        <dbReference type="ARBA" id="ARBA00004429"/>
    </source>
</evidence>
<evidence type="ECO:0000256" key="3">
    <source>
        <dbReference type="ARBA" id="ARBA00022475"/>
    </source>
</evidence>
<dbReference type="AlphaFoldDB" id="A0A2S9IBT3"/>
<dbReference type="OrthoDB" id="8138334at2"/>
<keyword evidence="5 8" id="KW-0812">Transmembrane</keyword>
<comment type="similarity">
    <text evidence="8">Belongs to the binding-protein-dependent transport system permease family.</text>
</comment>
<dbReference type="EMBL" id="PDET01000007">
    <property type="protein sequence ID" value="PRD15261.1"/>
    <property type="molecule type" value="Genomic_DNA"/>
</dbReference>
<evidence type="ECO:0000256" key="7">
    <source>
        <dbReference type="ARBA" id="ARBA00023136"/>
    </source>
</evidence>
<feature type="domain" description="ABC transmembrane type-1" evidence="9">
    <location>
        <begin position="68"/>
        <end position="248"/>
    </location>
</feature>
<feature type="transmembrane region" description="Helical" evidence="8">
    <location>
        <begin position="134"/>
        <end position="153"/>
    </location>
</feature>
<dbReference type="GO" id="GO:0055085">
    <property type="term" value="P:transmembrane transport"/>
    <property type="evidence" value="ECO:0007669"/>
    <property type="project" value="InterPro"/>
</dbReference>
<dbReference type="CDD" id="cd06261">
    <property type="entry name" value="TM_PBP2"/>
    <property type="match status" value="1"/>
</dbReference>
<evidence type="ECO:0000313" key="11">
    <source>
        <dbReference type="Proteomes" id="UP000239181"/>
    </source>
</evidence>
<dbReference type="Gene3D" id="1.10.3720.10">
    <property type="entry name" value="MetI-like"/>
    <property type="match status" value="1"/>
</dbReference>
<comment type="subcellular location">
    <subcellularLocation>
        <location evidence="1">Cell inner membrane</location>
        <topology evidence="1">Multi-pass membrane protein</topology>
    </subcellularLocation>
    <subcellularLocation>
        <location evidence="8">Cell membrane</location>
        <topology evidence="8">Multi-pass membrane protein</topology>
    </subcellularLocation>
</comment>
<dbReference type="Proteomes" id="UP000239181">
    <property type="component" value="Unassembled WGS sequence"/>
</dbReference>
<sequence>MNPLQQLASRHRRGRQYRYGLLGIFILLALWQGVWLAQLFPAMFLPGPLAVAARAQQLFIDGSLSRDLGVSILRVTAGFLLAVLAAVPFGVLMGVTTRGQYLLAPLFSFIRYMPATAFIPLLVLWMGIGEGQKLAVIFIGAYFHLTLMVAGCLREVPKEFKESAAILGATRGQRLLRVILPAALPAIWEKMRITLGWAWTYIVVAEMVAAQSGIGFAILRASRYMDITTLFAGVIAIGVVGIISDALFVLGGRLLFPYVPSAQEATR</sequence>
<dbReference type="Pfam" id="PF00528">
    <property type="entry name" value="BPD_transp_1"/>
    <property type="match status" value="1"/>
</dbReference>
<keyword evidence="2 8" id="KW-0813">Transport</keyword>
<proteinExistence type="inferred from homology"/>
<dbReference type="InterPro" id="IPR000515">
    <property type="entry name" value="MetI-like"/>
</dbReference>
<keyword evidence="3" id="KW-1003">Cell membrane</keyword>
<evidence type="ECO:0000256" key="2">
    <source>
        <dbReference type="ARBA" id="ARBA00022448"/>
    </source>
</evidence>
<evidence type="ECO:0000313" key="10">
    <source>
        <dbReference type="EMBL" id="PRD15261.1"/>
    </source>
</evidence>
<evidence type="ECO:0000259" key="9">
    <source>
        <dbReference type="PROSITE" id="PS50928"/>
    </source>
</evidence>
<feature type="transmembrane region" description="Helical" evidence="8">
    <location>
        <begin position="197"/>
        <end position="218"/>
    </location>
</feature>
<reference evidence="10 11" key="1">
    <citation type="submission" date="2017-10" db="EMBL/GenBank/DDBJ databases">
        <title>Draft genome of two endophytic bacteria isolated from 'guarana' Paullinia cupana (Mart.) Ducke.</title>
        <authorList>
            <person name="Siqueira K.A."/>
            <person name="Liotti R.G."/>
            <person name="Mendes T.A."/>
            <person name="Soares M.A."/>
        </authorList>
    </citation>
    <scope>NUCLEOTIDE SEQUENCE [LARGE SCALE GENOMIC DNA]</scope>
    <source>
        <strain evidence="10 11">342</strain>
    </source>
</reference>
<keyword evidence="4" id="KW-0997">Cell inner membrane</keyword>
<name>A0A2S9IBT3_9GAMM</name>
<feature type="transmembrane region" description="Helical" evidence="8">
    <location>
        <begin position="230"/>
        <end position="250"/>
    </location>
</feature>
<comment type="caution">
    <text evidence="10">The sequence shown here is derived from an EMBL/GenBank/DDBJ whole genome shotgun (WGS) entry which is preliminary data.</text>
</comment>
<keyword evidence="11" id="KW-1185">Reference proteome</keyword>
<evidence type="ECO:0000256" key="6">
    <source>
        <dbReference type="ARBA" id="ARBA00022989"/>
    </source>
</evidence>
<dbReference type="PROSITE" id="PS50928">
    <property type="entry name" value="ABC_TM1"/>
    <property type="match status" value="1"/>
</dbReference>
<gene>
    <name evidence="10" type="ORF">CQW29_12425</name>
</gene>
<dbReference type="PANTHER" id="PTHR30151">
    <property type="entry name" value="ALKANE SULFONATE ABC TRANSPORTER-RELATED, MEMBRANE SUBUNIT"/>
    <property type="match status" value="1"/>
</dbReference>
<evidence type="ECO:0000256" key="8">
    <source>
        <dbReference type="RuleBase" id="RU363032"/>
    </source>
</evidence>
<evidence type="ECO:0000256" key="5">
    <source>
        <dbReference type="ARBA" id="ARBA00022692"/>
    </source>
</evidence>
<keyword evidence="7 8" id="KW-0472">Membrane</keyword>
<organism evidence="10 11">
    <name type="scientific">Pantoea coffeiphila</name>
    <dbReference type="NCBI Taxonomy" id="1465635"/>
    <lineage>
        <taxon>Bacteria</taxon>
        <taxon>Pseudomonadati</taxon>
        <taxon>Pseudomonadota</taxon>
        <taxon>Gammaproteobacteria</taxon>
        <taxon>Enterobacterales</taxon>
        <taxon>Erwiniaceae</taxon>
        <taxon>Pantoea</taxon>
    </lineage>
</organism>